<keyword evidence="8" id="KW-1185">Reference proteome</keyword>
<feature type="transmembrane region" description="Helical" evidence="5">
    <location>
        <begin position="12"/>
        <end position="32"/>
    </location>
</feature>
<dbReference type="PANTHER" id="PTHR42718">
    <property type="entry name" value="MAJOR FACILITATOR SUPERFAMILY MULTIDRUG TRANSPORTER MFSC"/>
    <property type="match status" value="1"/>
</dbReference>
<proteinExistence type="predicted"/>
<reference evidence="7 8" key="1">
    <citation type="submission" date="2021-09" db="EMBL/GenBank/DDBJ databases">
        <title>Whole genome sequence of Nocardioides sp. GBK3QG-3.</title>
        <authorList>
            <person name="Tuo L."/>
        </authorList>
    </citation>
    <scope>NUCLEOTIDE SEQUENCE [LARGE SCALE GENOMIC DNA]</scope>
    <source>
        <strain evidence="7 8">GBK3QG-3</strain>
    </source>
</reference>
<feature type="transmembrane region" description="Helical" evidence="5">
    <location>
        <begin position="408"/>
        <end position="425"/>
    </location>
</feature>
<name>A0ABS7UEK9_9ACTN</name>
<feature type="transmembrane region" description="Helical" evidence="5">
    <location>
        <begin position="52"/>
        <end position="71"/>
    </location>
</feature>
<organism evidence="7 8">
    <name type="scientific">Nocardioides mangrovi</name>
    <dbReference type="NCBI Taxonomy" id="2874580"/>
    <lineage>
        <taxon>Bacteria</taxon>
        <taxon>Bacillati</taxon>
        <taxon>Actinomycetota</taxon>
        <taxon>Actinomycetes</taxon>
        <taxon>Propionibacteriales</taxon>
        <taxon>Nocardioidaceae</taxon>
        <taxon>Nocardioides</taxon>
    </lineage>
</organism>
<comment type="subcellular location">
    <subcellularLocation>
        <location evidence="1">Cell membrane</location>
        <topology evidence="1">Multi-pass membrane protein</topology>
    </subcellularLocation>
</comment>
<gene>
    <name evidence="7" type="ORF">K8U61_14820</name>
</gene>
<keyword evidence="3 5" id="KW-1133">Transmembrane helix</keyword>
<evidence type="ECO:0000256" key="5">
    <source>
        <dbReference type="SAM" id="Phobius"/>
    </source>
</evidence>
<dbReference type="Proteomes" id="UP000780875">
    <property type="component" value="Unassembled WGS sequence"/>
</dbReference>
<sequence length="473" mass="48192">MPSQSQRRRELLVTAVLVGATFLVSLDLFIVNVAFDEIGRDLASGGASLADVSWVLTTYAVVYAALLVPMGRLTDRYGRKGGFIAGLVVFTLASAACGFAGSVWQLVAFRAIQAIGAAALTPASLGLLLAALPEARRAPAARLWALAGAVAAALGPAVGGGLVQISWQWAFWINLPVGVALIVGAATLVPDVRHNAGAPRPDLAGAVLIALGVGALVLGLVEGNDWGWTSGRVVGAFVVAVLAAAAFAWRTTHHPSPVVDPALLRVRTFRWANAATLLFNLGFGANLLAGILWMQQVWGYSALRTGLAVALGPVFVPLTAIIAGRIAPRARPGRLVALGSVLAAAGALIMVALLSPTPAYWTTVAPGWAVTGVAVGLALPNLVAGATASLPVTQVSTGSGVVTMSRQIGQVLGVSLLVCVVGAATDPTTAFRHAWLLVAAASALAALAAIPMEVRRTAVGGRSPEVASAPTSR</sequence>
<dbReference type="Pfam" id="PF07690">
    <property type="entry name" value="MFS_1"/>
    <property type="match status" value="1"/>
</dbReference>
<dbReference type="CDD" id="cd17321">
    <property type="entry name" value="MFS_MMR_MDR_like"/>
    <property type="match status" value="1"/>
</dbReference>
<evidence type="ECO:0000256" key="2">
    <source>
        <dbReference type="ARBA" id="ARBA00022692"/>
    </source>
</evidence>
<feature type="transmembrane region" description="Helical" evidence="5">
    <location>
        <begin position="431"/>
        <end position="450"/>
    </location>
</feature>
<dbReference type="EMBL" id="JAIQZJ010000008">
    <property type="protein sequence ID" value="MBZ5739443.1"/>
    <property type="molecule type" value="Genomic_DNA"/>
</dbReference>
<feature type="transmembrane region" description="Helical" evidence="5">
    <location>
        <begin position="367"/>
        <end position="388"/>
    </location>
</feature>
<dbReference type="PROSITE" id="PS50850">
    <property type="entry name" value="MFS"/>
    <property type="match status" value="1"/>
</dbReference>
<feature type="transmembrane region" description="Helical" evidence="5">
    <location>
        <begin position="201"/>
        <end position="221"/>
    </location>
</feature>
<dbReference type="InterPro" id="IPR020846">
    <property type="entry name" value="MFS_dom"/>
</dbReference>
<evidence type="ECO:0000256" key="4">
    <source>
        <dbReference type="ARBA" id="ARBA00023136"/>
    </source>
</evidence>
<dbReference type="InterPro" id="IPR011701">
    <property type="entry name" value="MFS"/>
</dbReference>
<feature type="transmembrane region" description="Helical" evidence="5">
    <location>
        <begin position="271"/>
        <end position="293"/>
    </location>
</feature>
<evidence type="ECO:0000313" key="8">
    <source>
        <dbReference type="Proteomes" id="UP000780875"/>
    </source>
</evidence>
<feature type="transmembrane region" description="Helical" evidence="5">
    <location>
        <begin position="335"/>
        <end position="355"/>
    </location>
</feature>
<dbReference type="InterPro" id="IPR036259">
    <property type="entry name" value="MFS_trans_sf"/>
</dbReference>
<dbReference type="Gene3D" id="1.20.1250.20">
    <property type="entry name" value="MFS general substrate transporter like domains"/>
    <property type="match status" value="1"/>
</dbReference>
<dbReference type="RefSeq" id="WP_224123811.1">
    <property type="nucleotide sequence ID" value="NZ_JAIQZJ010000008.1"/>
</dbReference>
<dbReference type="PANTHER" id="PTHR42718:SF48">
    <property type="entry name" value="CONSERVED TWO-DOMAIN MEMBRANE PROTEIN-RELATED"/>
    <property type="match status" value="1"/>
</dbReference>
<evidence type="ECO:0000256" key="3">
    <source>
        <dbReference type="ARBA" id="ARBA00022989"/>
    </source>
</evidence>
<feature type="transmembrane region" description="Helical" evidence="5">
    <location>
        <begin position="169"/>
        <end position="189"/>
    </location>
</feature>
<feature type="domain" description="Major facilitator superfamily (MFS) profile" evidence="6">
    <location>
        <begin position="13"/>
        <end position="457"/>
    </location>
</feature>
<feature type="transmembrane region" description="Helical" evidence="5">
    <location>
        <begin position="305"/>
        <end position="323"/>
    </location>
</feature>
<feature type="transmembrane region" description="Helical" evidence="5">
    <location>
        <begin position="143"/>
        <end position="163"/>
    </location>
</feature>
<feature type="transmembrane region" description="Helical" evidence="5">
    <location>
        <begin position="83"/>
        <end position="105"/>
    </location>
</feature>
<evidence type="ECO:0000313" key="7">
    <source>
        <dbReference type="EMBL" id="MBZ5739443.1"/>
    </source>
</evidence>
<dbReference type="Gene3D" id="1.20.1720.10">
    <property type="entry name" value="Multidrug resistance protein D"/>
    <property type="match status" value="1"/>
</dbReference>
<protein>
    <submittedName>
        <fullName evidence="7">MFS transporter</fullName>
    </submittedName>
</protein>
<evidence type="ECO:0000256" key="1">
    <source>
        <dbReference type="ARBA" id="ARBA00004651"/>
    </source>
</evidence>
<accession>A0ABS7UEK9</accession>
<evidence type="ECO:0000259" key="6">
    <source>
        <dbReference type="PROSITE" id="PS50850"/>
    </source>
</evidence>
<comment type="caution">
    <text evidence="7">The sequence shown here is derived from an EMBL/GenBank/DDBJ whole genome shotgun (WGS) entry which is preliminary data.</text>
</comment>
<dbReference type="SUPFAM" id="SSF103473">
    <property type="entry name" value="MFS general substrate transporter"/>
    <property type="match status" value="1"/>
</dbReference>
<feature type="transmembrane region" description="Helical" evidence="5">
    <location>
        <begin position="233"/>
        <end position="250"/>
    </location>
</feature>
<keyword evidence="4 5" id="KW-0472">Membrane</keyword>
<feature type="transmembrane region" description="Helical" evidence="5">
    <location>
        <begin position="111"/>
        <end position="131"/>
    </location>
</feature>
<keyword evidence="2 5" id="KW-0812">Transmembrane</keyword>